<reference evidence="1" key="2">
    <citation type="submission" date="2015-06" db="UniProtKB">
        <authorList>
            <consortium name="EnsemblPlants"/>
        </authorList>
    </citation>
    <scope>IDENTIFICATION</scope>
</reference>
<dbReference type="Proteomes" id="UP000008022">
    <property type="component" value="Unassembled WGS sequence"/>
</dbReference>
<sequence>MDSDLAADMDSDVATNVDDDVAANSDVAANMDNDMAAYVDNDVAAYMPTTATKPLSEQKQPDHFKTAQYPCKSNANNRKFHLCIRSMQIMSLRDVAQLATPGAQAQHKNNKSKGQRTIGQLNHQHLESEQKLNQEHLASDQQLQVGGENSGCSPPVHAIL</sequence>
<reference evidence="2" key="1">
    <citation type="submission" date="2013-06" db="EMBL/GenBank/DDBJ databases">
        <authorList>
            <person name="Zhao Q."/>
        </authorList>
    </citation>
    <scope>NUCLEOTIDE SEQUENCE</scope>
    <source>
        <strain evidence="2">cv. W1943</strain>
    </source>
</reference>
<accession>A0A0E0QMX3</accession>
<dbReference type="AlphaFoldDB" id="A0A0E0QMX3"/>
<dbReference type="HOGENOM" id="CLU_1838428_0_0_1"/>
<protein>
    <submittedName>
        <fullName evidence="1">Uncharacterized protein</fullName>
    </submittedName>
</protein>
<proteinExistence type="predicted"/>
<dbReference type="EnsemblPlants" id="ORUFI09G00890.1">
    <property type="protein sequence ID" value="ORUFI09G00890.1"/>
    <property type="gene ID" value="ORUFI09G00890"/>
</dbReference>
<evidence type="ECO:0000313" key="2">
    <source>
        <dbReference type="Proteomes" id="UP000008022"/>
    </source>
</evidence>
<name>A0A0E0QMX3_ORYRU</name>
<dbReference type="Gramene" id="ORUFI09G00890.1">
    <property type="protein sequence ID" value="ORUFI09G00890.1"/>
    <property type="gene ID" value="ORUFI09G00890"/>
</dbReference>
<evidence type="ECO:0000313" key="1">
    <source>
        <dbReference type="EnsemblPlants" id="ORUFI09G00890.1"/>
    </source>
</evidence>
<organism evidence="1 2">
    <name type="scientific">Oryza rufipogon</name>
    <name type="common">Brownbeard rice</name>
    <name type="synonym">Asian wild rice</name>
    <dbReference type="NCBI Taxonomy" id="4529"/>
    <lineage>
        <taxon>Eukaryota</taxon>
        <taxon>Viridiplantae</taxon>
        <taxon>Streptophyta</taxon>
        <taxon>Embryophyta</taxon>
        <taxon>Tracheophyta</taxon>
        <taxon>Spermatophyta</taxon>
        <taxon>Magnoliopsida</taxon>
        <taxon>Liliopsida</taxon>
        <taxon>Poales</taxon>
        <taxon>Poaceae</taxon>
        <taxon>BOP clade</taxon>
        <taxon>Oryzoideae</taxon>
        <taxon>Oryzeae</taxon>
        <taxon>Oryzinae</taxon>
        <taxon>Oryza</taxon>
    </lineage>
</organism>
<keyword evidence="2" id="KW-1185">Reference proteome</keyword>